<protein>
    <submittedName>
        <fullName evidence="1">Glycosyltransferase</fullName>
    </submittedName>
</protein>
<gene>
    <name evidence="1" type="ORF">JHL16_29655</name>
</gene>
<name>A0ACC5RD69_9HYPH</name>
<keyword evidence="2" id="KW-1185">Reference proteome</keyword>
<dbReference type="Proteomes" id="UP000616151">
    <property type="component" value="Unassembled WGS sequence"/>
</dbReference>
<dbReference type="EMBL" id="JAENHL010000008">
    <property type="protein sequence ID" value="MBK1870567.1"/>
    <property type="molecule type" value="Genomic_DNA"/>
</dbReference>
<accession>A0ACC5RD69</accession>
<comment type="caution">
    <text evidence="1">The sequence shown here is derived from an EMBL/GenBank/DDBJ whole genome shotgun (WGS) entry which is preliminary data.</text>
</comment>
<evidence type="ECO:0000313" key="2">
    <source>
        <dbReference type="Proteomes" id="UP000616151"/>
    </source>
</evidence>
<sequence length="370" mass="40425">MTGRVSVCAAMIVRDEQHFLPGCLASLTGTVDEIVIVDTGSRDATIDIASSTANVRLLHHPWTGDFAAARNRGLDAVRTQWVLYIDADERLNLPSGGALGDYIDAGALAGLVRFRPKTGYTRYREWRLFRNDPRLRFEGRIHETVEPVIRAISAREGLTIQQTEAEIDHLGYDGVQAHKHARNLGLLEEAVRIDPDRAYLWQHLTETLAAMDRPEEAKTAALAGLAAAARRPSDKQNAAASLITQFLARRALEAGEDPLALVEDGLARLPEDHALTFLQGRALLAAGRPEDALAIAGRLAAIDPDALTARMLAFDRRIFEEQACELAAVAALRLGRQTEAAAWFDKAARFAPDDLSYRLRARALAASTAP</sequence>
<organism evidence="1 2">
    <name type="scientific">Taklimakanibacter albus</name>
    <dbReference type="NCBI Taxonomy" id="2800327"/>
    <lineage>
        <taxon>Bacteria</taxon>
        <taxon>Pseudomonadati</taxon>
        <taxon>Pseudomonadota</taxon>
        <taxon>Alphaproteobacteria</taxon>
        <taxon>Hyphomicrobiales</taxon>
        <taxon>Aestuariivirgaceae</taxon>
        <taxon>Taklimakanibacter</taxon>
    </lineage>
</organism>
<reference evidence="1" key="1">
    <citation type="submission" date="2021-01" db="EMBL/GenBank/DDBJ databases">
        <authorList>
            <person name="Sun Q."/>
        </authorList>
    </citation>
    <scope>NUCLEOTIDE SEQUENCE</scope>
    <source>
        <strain evidence="1">YIM B02566</strain>
    </source>
</reference>
<evidence type="ECO:0000313" key="1">
    <source>
        <dbReference type="EMBL" id="MBK1870567.1"/>
    </source>
</evidence>
<proteinExistence type="predicted"/>